<keyword evidence="4 7" id="KW-0812">Transmembrane</keyword>
<proteinExistence type="inferred from homology"/>
<evidence type="ECO:0000256" key="3">
    <source>
        <dbReference type="ARBA" id="ARBA00022475"/>
    </source>
</evidence>
<feature type="transmembrane region" description="Helical" evidence="8">
    <location>
        <begin position="30"/>
        <end position="51"/>
    </location>
</feature>
<dbReference type="GO" id="GO:0022857">
    <property type="term" value="F:transmembrane transporter activity"/>
    <property type="evidence" value="ECO:0007669"/>
    <property type="project" value="InterPro"/>
</dbReference>
<accession>A0A345NN14</accession>
<protein>
    <submittedName>
        <fullName evidence="9">QacE family quaternary ammonium compound efflux SMR transporter</fullName>
    </submittedName>
</protein>
<evidence type="ECO:0000313" key="9">
    <source>
        <dbReference type="EMBL" id="AXH96422.1"/>
    </source>
</evidence>
<dbReference type="OrthoDB" id="3175079at2"/>
<dbReference type="AlphaFoldDB" id="A0A345NN14"/>
<evidence type="ECO:0000256" key="4">
    <source>
        <dbReference type="ARBA" id="ARBA00022692"/>
    </source>
</evidence>
<evidence type="ECO:0000256" key="5">
    <source>
        <dbReference type="ARBA" id="ARBA00022989"/>
    </source>
</evidence>
<gene>
    <name evidence="9" type="ORF">DV701_10095</name>
</gene>
<dbReference type="InterPro" id="IPR045324">
    <property type="entry name" value="Small_multidrug_res"/>
</dbReference>
<dbReference type="RefSeq" id="WP_114928187.1">
    <property type="nucleotide sequence ID" value="NZ_CP031229.1"/>
</dbReference>
<comment type="similarity">
    <text evidence="7">Belongs to the drug/metabolite transporter (DMT) superfamily. Small multidrug resistance (SMR) (TC 2.A.7.1) family.</text>
</comment>
<feature type="transmembrane region" description="Helical" evidence="8">
    <location>
        <begin position="58"/>
        <end position="80"/>
    </location>
</feature>
<evidence type="ECO:0000313" key="10">
    <source>
        <dbReference type="Proteomes" id="UP000253790"/>
    </source>
</evidence>
<dbReference type="GO" id="GO:0005886">
    <property type="term" value="C:plasma membrane"/>
    <property type="evidence" value="ECO:0007669"/>
    <property type="project" value="UniProtKB-SubCell"/>
</dbReference>
<keyword evidence="5 8" id="KW-1133">Transmembrane helix</keyword>
<dbReference type="Gene3D" id="1.10.3730.20">
    <property type="match status" value="1"/>
</dbReference>
<dbReference type="KEGG" id="orn:DV701_10095"/>
<keyword evidence="10" id="KW-1185">Reference proteome</keyword>
<sequence length="116" mass="11732">MGAYGLLAAAIVLEVVGTLALKRSDGFTRLWPSLAVLVFYVLAFVLLSQVLKAGMPVAVAYAIWSATGIVAIALVGAAFLGEHLGAVQVVGIALVVIGVVTLQLATGAPAGAHPRP</sequence>
<dbReference type="InterPro" id="IPR037185">
    <property type="entry name" value="EmrE-like"/>
</dbReference>
<keyword evidence="3" id="KW-1003">Cell membrane</keyword>
<name>A0A345NN14_9MICO</name>
<dbReference type="InterPro" id="IPR000390">
    <property type="entry name" value="Small_drug/metabolite_transptr"/>
</dbReference>
<dbReference type="PANTHER" id="PTHR30561:SF1">
    <property type="entry name" value="MULTIDRUG TRANSPORTER EMRE"/>
    <property type="match status" value="1"/>
</dbReference>
<keyword evidence="2" id="KW-0813">Transport</keyword>
<evidence type="ECO:0000256" key="6">
    <source>
        <dbReference type="ARBA" id="ARBA00023136"/>
    </source>
</evidence>
<dbReference type="FunFam" id="1.10.3730.20:FF:000001">
    <property type="entry name" value="Quaternary ammonium compound resistance transporter SugE"/>
    <property type="match status" value="1"/>
</dbReference>
<dbReference type="EMBL" id="CP031229">
    <property type="protein sequence ID" value="AXH96422.1"/>
    <property type="molecule type" value="Genomic_DNA"/>
</dbReference>
<evidence type="ECO:0000256" key="1">
    <source>
        <dbReference type="ARBA" id="ARBA00004651"/>
    </source>
</evidence>
<comment type="subcellular location">
    <subcellularLocation>
        <location evidence="1 7">Cell membrane</location>
        <topology evidence="1 7">Multi-pass membrane protein</topology>
    </subcellularLocation>
</comment>
<keyword evidence="6 8" id="KW-0472">Membrane</keyword>
<dbReference type="SUPFAM" id="SSF103481">
    <property type="entry name" value="Multidrug resistance efflux transporter EmrE"/>
    <property type="match status" value="1"/>
</dbReference>
<reference evidence="9 10" key="1">
    <citation type="submission" date="2018-07" db="EMBL/GenBank/DDBJ databases">
        <title>Complete genome sequencing of Ornithinimicrobium sp. AMA3305.</title>
        <authorList>
            <person name="Bae J.-W."/>
        </authorList>
    </citation>
    <scope>NUCLEOTIDE SEQUENCE [LARGE SCALE GENOMIC DNA]</scope>
    <source>
        <strain evidence="9 10">AMA3305</strain>
    </source>
</reference>
<evidence type="ECO:0000256" key="7">
    <source>
        <dbReference type="RuleBase" id="RU003942"/>
    </source>
</evidence>
<dbReference type="Proteomes" id="UP000253790">
    <property type="component" value="Chromosome"/>
</dbReference>
<dbReference type="PANTHER" id="PTHR30561">
    <property type="entry name" value="SMR FAMILY PROTON-DEPENDENT DRUG EFFLUX TRANSPORTER SUGE"/>
    <property type="match status" value="1"/>
</dbReference>
<organism evidence="9 10">
    <name type="scientific">Ornithinimicrobium avium</name>
    <dbReference type="NCBI Taxonomy" id="2283195"/>
    <lineage>
        <taxon>Bacteria</taxon>
        <taxon>Bacillati</taxon>
        <taxon>Actinomycetota</taxon>
        <taxon>Actinomycetes</taxon>
        <taxon>Micrococcales</taxon>
        <taxon>Ornithinimicrobiaceae</taxon>
        <taxon>Ornithinimicrobium</taxon>
    </lineage>
</organism>
<dbReference type="Pfam" id="PF00893">
    <property type="entry name" value="Multi_Drug_Res"/>
    <property type="match status" value="1"/>
</dbReference>
<evidence type="ECO:0000256" key="8">
    <source>
        <dbReference type="SAM" id="Phobius"/>
    </source>
</evidence>
<feature type="transmembrane region" description="Helical" evidence="8">
    <location>
        <begin position="86"/>
        <end position="105"/>
    </location>
</feature>
<evidence type="ECO:0000256" key="2">
    <source>
        <dbReference type="ARBA" id="ARBA00022448"/>
    </source>
</evidence>